<feature type="compositionally biased region" description="Basic and acidic residues" evidence="8">
    <location>
        <begin position="110"/>
        <end position="123"/>
    </location>
</feature>
<comment type="similarity">
    <text evidence="2">Belongs to the grh/CP2 family. CP2 subfamily.</text>
</comment>
<evidence type="ECO:0000259" key="9">
    <source>
        <dbReference type="PROSITE" id="PS51968"/>
    </source>
</evidence>
<dbReference type="Pfam" id="PF04516">
    <property type="entry name" value="CP2"/>
    <property type="match status" value="1"/>
</dbReference>
<dbReference type="Pfam" id="PF25416">
    <property type="entry name" value="GRHL1_C"/>
    <property type="match status" value="1"/>
</dbReference>
<evidence type="ECO:0000313" key="10">
    <source>
        <dbReference type="EMBL" id="GBM57161.1"/>
    </source>
</evidence>
<feature type="region of interest" description="Disordered" evidence="8">
    <location>
        <begin position="110"/>
        <end position="129"/>
    </location>
</feature>
<dbReference type="PROSITE" id="PS51968">
    <property type="entry name" value="GRH_CP2_DB"/>
    <property type="match status" value="1"/>
</dbReference>
<evidence type="ECO:0000313" key="11">
    <source>
        <dbReference type="Proteomes" id="UP000499080"/>
    </source>
</evidence>
<dbReference type="SUPFAM" id="SSF47769">
    <property type="entry name" value="SAM/Pointed domain"/>
    <property type="match status" value="1"/>
</dbReference>
<keyword evidence="4 7" id="KW-0238">DNA-binding</keyword>
<dbReference type="PANTHER" id="PTHR11037">
    <property type="entry name" value="TRANSCRIPTION FACTOR CP2"/>
    <property type="match status" value="1"/>
</dbReference>
<dbReference type="InterPro" id="IPR013761">
    <property type="entry name" value="SAM/pointed_sf"/>
</dbReference>
<comment type="caution">
    <text evidence="10">The sequence shown here is derived from an EMBL/GenBank/DDBJ whole genome shotgun (WGS) entry which is preliminary data.</text>
</comment>
<dbReference type="GO" id="GO:0005634">
    <property type="term" value="C:nucleus"/>
    <property type="evidence" value="ECO:0007669"/>
    <property type="project" value="UniProtKB-SubCell"/>
</dbReference>
<dbReference type="OrthoDB" id="9996779at2759"/>
<keyword evidence="6 7" id="KW-0539">Nucleus</keyword>
<dbReference type="Gene3D" id="1.10.150.50">
    <property type="entry name" value="Transcription Factor, Ets-1"/>
    <property type="match status" value="1"/>
</dbReference>
<evidence type="ECO:0000256" key="3">
    <source>
        <dbReference type="ARBA" id="ARBA00023015"/>
    </source>
</evidence>
<evidence type="ECO:0000256" key="7">
    <source>
        <dbReference type="PROSITE-ProRule" id="PRU01313"/>
    </source>
</evidence>
<keyword evidence="3" id="KW-0805">Transcription regulation</keyword>
<organism evidence="10 11">
    <name type="scientific">Araneus ventricosus</name>
    <name type="common">Orbweaver spider</name>
    <name type="synonym">Epeira ventricosa</name>
    <dbReference type="NCBI Taxonomy" id="182803"/>
    <lineage>
        <taxon>Eukaryota</taxon>
        <taxon>Metazoa</taxon>
        <taxon>Ecdysozoa</taxon>
        <taxon>Arthropoda</taxon>
        <taxon>Chelicerata</taxon>
        <taxon>Arachnida</taxon>
        <taxon>Araneae</taxon>
        <taxon>Araneomorphae</taxon>
        <taxon>Entelegynae</taxon>
        <taxon>Araneoidea</taxon>
        <taxon>Araneidae</taxon>
        <taxon>Araneus</taxon>
    </lineage>
</organism>
<dbReference type="Proteomes" id="UP000499080">
    <property type="component" value="Unassembled WGS sequence"/>
</dbReference>
<protein>
    <submittedName>
        <fullName evidence="10">Transcription factor CP2</fullName>
    </submittedName>
</protein>
<dbReference type="GO" id="GO:0001228">
    <property type="term" value="F:DNA-binding transcription activator activity, RNA polymerase II-specific"/>
    <property type="evidence" value="ECO:0007669"/>
    <property type="project" value="TreeGrafter"/>
</dbReference>
<accession>A0A4Y2GW60</accession>
<evidence type="ECO:0000256" key="5">
    <source>
        <dbReference type="ARBA" id="ARBA00023163"/>
    </source>
</evidence>
<dbReference type="InterPro" id="IPR040167">
    <property type="entry name" value="TF_CP2-like"/>
</dbReference>
<comment type="subcellular location">
    <subcellularLocation>
        <location evidence="1 7">Nucleus</location>
    </subcellularLocation>
</comment>
<feature type="domain" description="Grh/CP2 DB" evidence="9">
    <location>
        <begin position="1"/>
        <end position="164"/>
    </location>
</feature>
<reference evidence="10 11" key="1">
    <citation type="journal article" date="2019" name="Sci. Rep.">
        <title>Orb-weaving spider Araneus ventricosus genome elucidates the spidroin gene catalogue.</title>
        <authorList>
            <person name="Kono N."/>
            <person name="Nakamura H."/>
            <person name="Ohtoshi R."/>
            <person name="Moran D.A.P."/>
            <person name="Shinohara A."/>
            <person name="Yoshida Y."/>
            <person name="Fujiwara M."/>
            <person name="Mori M."/>
            <person name="Tomita M."/>
            <person name="Arakawa K."/>
        </authorList>
    </citation>
    <scope>NUCLEOTIDE SEQUENCE [LARGE SCALE GENOMIC DNA]</scope>
</reference>
<evidence type="ECO:0000256" key="4">
    <source>
        <dbReference type="ARBA" id="ARBA00023125"/>
    </source>
</evidence>
<dbReference type="InterPro" id="IPR057520">
    <property type="entry name" value="GRHL1/CP2_C"/>
</dbReference>
<evidence type="ECO:0000256" key="6">
    <source>
        <dbReference type="ARBA" id="ARBA00023242"/>
    </source>
</evidence>
<dbReference type="GO" id="GO:0000978">
    <property type="term" value="F:RNA polymerase II cis-regulatory region sequence-specific DNA binding"/>
    <property type="evidence" value="ECO:0007669"/>
    <property type="project" value="TreeGrafter"/>
</dbReference>
<dbReference type="AlphaFoldDB" id="A0A4Y2GW60"/>
<evidence type="ECO:0000256" key="8">
    <source>
        <dbReference type="SAM" id="MobiDB-lite"/>
    </source>
</evidence>
<dbReference type="InterPro" id="IPR007604">
    <property type="entry name" value="CP2"/>
</dbReference>
<gene>
    <name evidence="10" type="primary">tfcp2_1</name>
    <name evidence="10" type="ORF">AVEN_6327_1</name>
</gene>
<name>A0A4Y2GW60_ARAVE</name>
<keyword evidence="11" id="KW-1185">Reference proteome</keyword>
<evidence type="ECO:0000256" key="2">
    <source>
        <dbReference type="ARBA" id="ARBA00010852"/>
    </source>
</evidence>
<sequence>MELMAWQSQRPSERILDIDVSLSYGIFDVIPDPENINSCEFMWDPTREASVFIKINCISTEFTSKRRGGEKGVPFRVVIETYSHWESPARKLDAASCLVKVFKSKGADRKHKTDKEKLEKLPQEEQSELQPSYQYTIFTPCSVTVESIPFQDFSENASFPAFGSSIDSKPDSPIVSAGEVTTSTPSLTSSPQHLPDIKDTLEGVFSPESEDSGILTPNTPVENLTANLGTADVLSWLSRKKFSKYLPSFELYSAKDLLSLSREDIIEICGPSDGIRLYNSLHRREPPPVRRLYISRDNMSTFHALYLHSVTCSELQTELCKVCHFSDGTIAEMYITGPNGILLVLTDRVLQNLKDESTFTCEILKAEENGKYTVILRAYIPNQET</sequence>
<dbReference type="EMBL" id="BGPR01001580">
    <property type="protein sequence ID" value="GBM57161.1"/>
    <property type="molecule type" value="Genomic_DNA"/>
</dbReference>
<proteinExistence type="inferred from homology"/>
<keyword evidence="5" id="KW-0804">Transcription</keyword>
<evidence type="ECO:0000256" key="1">
    <source>
        <dbReference type="ARBA" id="ARBA00004123"/>
    </source>
</evidence>
<dbReference type="InterPro" id="IPR041418">
    <property type="entry name" value="SAM_3"/>
</dbReference>
<dbReference type="Pfam" id="PF18016">
    <property type="entry name" value="SAM_3"/>
    <property type="match status" value="1"/>
</dbReference>
<dbReference type="PANTHER" id="PTHR11037:SF21">
    <property type="entry name" value="GEMINI, ISOFORM C"/>
    <property type="match status" value="1"/>
</dbReference>